<evidence type="ECO:0000313" key="3">
    <source>
        <dbReference type="EMBL" id="PWG01752.1"/>
    </source>
</evidence>
<dbReference type="InterPro" id="IPR014729">
    <property type="entry name" value="Rossmann-like_a/b/a_fold"/>
</dbReference>
<dbReference type="InterPro" id="IPR006015">
    <property type="entry name" value="Universal_stress_UspA"/>
</dbReference>
<dbReference type="PANTHER" id="PTHR46268">
    <property type="entry name" value="STRESS RESPONSE PROTEIN NHAX"/>
    <property type="match status" value="1"/>
</dbReference>
<reference evidence="3 4" key="1">
    <citation type="submission" date="2018-05" db="EMBL/GenBank/DDBJ databases">
        <title>Genome of Sphingosinicella humi QZX222.</title>
        <authorList>
            <person name="Qiao Z."/>
            <person name="Wang G."/>
        </authorList>
    </citation>
    <scope>NUCLEOTIDE SEQUENCE [LARGE SCALE GENOMIC DNA]</scope>
    <source>
        <strain evidence="3 4">QZX222</strain>
    </source>
</reference>
<dbReference type="Proteomes" id="UP000245916">
    <property type="component" value="Unassembled WGS sequence"/>
</dbReference>
<proteinExistence type="inferred from homology"/>
<comment type="caution">
    <text evidence="3">The sequence shown here is derived from an EMBL/GenBank/DDBJ whole genome shotgun (WGS) entry which is preliminary data.</text>
</comment>
<evidence type="ECO:0000313" key="4">
    <source>
        <dbReference type="Proteomes" id="UP000245916"/>
    </source>
</evidence>
<dbReference type="Pfam" id="PF00582">
    <property type="entry name" value="Usp"/>
    <property type="match status" value="2"/>
</dbReference>
<evidence type="ECO:0000259" key="2">
    <source>
        <dbReference type="Pfam" id="PF00582"/>
    </source>
</evidence>
<keyword evidence="4" id="KW-1185">Reference proteome</keyword>
<dbReference type="SUPFAM" id="SSF52402">
    <property type="entry name" value="Adenine nucleotide alpha hydrolases-like"/>
    <property type="match status" value="2"/>
</dbReference>
<feature type="domain" description="UspA" evidence="2">
    <location>
        <begin position="218"/>
        <end position="354"/>
    </location>
</feature>
<sequence length="358" mass="39680">MRRGVADQGRRLQQLPRLRLFEMRVKARARLRARECEQRYALPGHDGMIVRDRGVRQDAPAPTHRASRQLGWIKKGMTGFPNPILFATDFSGRCDRPLERALGLARHWRSKLVLLHVLEPPHTDLTDEEREVEEARITNKLRTQADGSGVNVETRITRGRVAATIAKVAEEVEAGLIVTGVARYDELGDFILGTTVDRLVRRSHVPVLVVKEKPRSDYRSLLIATDFSNGSATALELAVQFFPEAALNLAHAYHVPFEPVLGREAQAPALQARIAEELDDFLHFLHVPADVRDRIDFHLDYGETAPVISGLARSVEADLAVIGAHGKSGFVAATIGNNAKVLLESLSCDVMLVPKDAL</sequence>
<gene>
    <name evidence="3" type="ORF">DF286_01850</name>
</gene>
<comment type="similarity">
    <text evidence="1">Belongs to the universal stress protein A family.</text>
</comment>
<protein>
    <submittedName>
        <fullName evidence="3">Universal stress protein</fullName>
    </submittedName>
</protein>
<dbReference type="CDD" id="cd00293">
    <property type="entry name" value="USP-like"/>
    <property type="match status" value="2"/>
</dbReference>
<organism evidence="3 4">
    <name type="scientific">Allosphingosinicella humi</name>
    <dbReference type="NCBI Taxonomy" id="2068657"/>
    <lineage>
        <taxon>Bacteria</taxon>
        <taxon>Pseudomonadati</taxon>
        <taxon>Pseudomonadota</taxon>
        <taxon>Alphaproteobacteria</taxon>
        <taxon>Sphingomonadales</taxon>
        <taxon>Sphingomonadaceae</taxon>
        <taxon>Allosphingosinicella</taxon>
    </lineage>
</organism>
<dbReference type="Gene3D" id="3.40.50.620">
    <property type="entry name" value="HUPs"/>
    <property type="match status" value="2"/>
</dbReference>
<dbReference type="AlphaFoldDB" id="A0A2U2J094"/>
<dbReference type="PANTHER" id="PTHR46268:SF6">
    <property type="entry name" value="UNIVERSAL STRESS PROTEIN UP12"/>
    <property type="match status" value="1"/>
</dbReference>
<name>A0A2U2J094_9SPHN</name>
<dbReference type="InterPro" id="IPR006016">
    <property type="entry name" value="UspA"/>
</dbReference>
<feature type="domain" description="UspA" evidence="2">
    <location>
        <begin position="83"/>
        <end position="211"/>
    </location>
</feature>
<dbReference type="PRINTS" id="PR01438">
    <property type="entry name" value="UNVRSLSTRESS"/>
</dbReference>
<accession>A0A2U2J094</accession>
<evidence type="ECO:0000256" key="1">
    <source>
        <dbReference type="ARBA" id="ARBA00008791"/>
    </source>
</evidence>
<dbReference type="EMBL" id="QFFF01000001">
    <property type="protein sequence ID" value="PWG01752.1"/>
    <property type="molecule type" value="Genomic_DNA"/>
</dbReference>